<dbReference type="PANTHER" id="PTHR30349">
    <property type="entry name" value="PHAGE INTEGRASE-RELATED"/>
    <property type="match status" value="1"/>
</dbReference>
<keyword evidence="2 4" id="KW-0238">DNA-binding</keyword>
<keyword evidence="1" id="KW-0229">DNA integration</keyword>
<dbReference type="GO" id="GO:0006310">
    <property type="term" value="P:DNA recombination"/>
    <property type="evidence" value="ECO:0007669"/>
    <property type="project" value="UniProtKB-KW"/>
</dbReference>
<dbReference type="EMBL" id="SZQA01000036">
    <property type="protein sequence ID" value="TKK84272.1"/>
    <property type="molecule type" value="Genomic_DNA"/>
</dbReference>
<dbReference type="RefSeq" id="WP_137250532.1">
    <property type="nucleotide sequence ID" value="NZ_SZQA01000036.1"/>
</dbReference>
<evidence type="ECO:0000313" key="7">
    <source>
        <dbReference type="EMBL" id="TKK84272.1"/>
    </source>
</evidence>
<dbReference type="InterPro" id="IPR010998">
    <property type="entry name" value="Integrase_recombinase_N"/>
</dbReference>
<keyword evidence="8" id="KW-1185">Reference proteome</keyword>
<dbReference type="GO" id="GO:0003677">
    <property type="term" value="F:DNA binding"/>
    <property type="evidence" value="ECO:0007669"/>
    <property type="project" value="UniProtKB-UniRule"/>
</dbReference>
<proteinExistence type="predicted"/>
<dbReference type="InterPro" id="IPR002104">
    <property type="entry name" value="Integrase_catalytic"/>
</dbReference>
<dbReference type="InterPro" id="IPR004107">
    <property type="entry name" value="Integrase_SAM-like_N"/>
</dbReference>
<dbReference type="Gene3D" id="1.10.150.130">
    <property type="match status" value="1"/>
</dbReference>
<dbReference type="PROSITE" id="PS51898">
    <property type="entry name" value="TYR_RECOMBINASE"/>
    <property type="match status" value="1"/>
</dbReference>
<comment type="caution">
    <text evidence="7">The sequence shown here is derived from an EMBL/GenBank/DDBJ whole genome shotgun (WGS) entry which is preliminary data.</text>
</comment>
<keyword evidence="3" id="KW-0233">DNA recombination</keyword>
<dbReference type="Pfam" id="PF00589">
    <property type="entry name" value="Phage_integrase"/>
    <property type="match status" value="1"/>
</dbReference>
<dbReference type="PROSITE" id="PS51900">
    <property type="entry name" value="CB"/>
    <property type="match status" value="1"/>
</dbReference>
<evidence type="ECO:0000256" key="1">
    <source>
        <dbReference type="ARBA" id="ARBA00022908"/>
    </source>
</evidence>
<accession>A0A4U3M7L8</accession>
<dbReference type="InterPro" id="IPR044068">
    <property type="entry name" value="CB"/>
</dbReference>
<protein>
    <submittedName>
        <fullName evidence="7">Integrase</fullName>
    </submittedName>
</protein>
<dbReference type="GO" id="GO:0015074">
    <property type="term" value="P:DNA integration"/>
    <property type="evidence" value="ECO:0007669"/>
    <property type="project" value="UniProtKB-KW"/>
</dbReference>
<evidence type="ECO:0000259" key="5">
    <source>
        <dbReference type="PROSITE" id="PS51898"/>
    </source>
</evidence>
<dbReference type="PANTHER" id="PTHR30349:SF81">
    <property type="entry name" value="TYROSINE RECOMBINASE XERC"/>
    <property type="match status" value="1"/>
</dbReference>
<dbReference type="InterPro" id="IPR011010">
    <property type="entry name" value="DNA_brk_join_enz"/>
</dbReference>
<name>A0A4U3M7L8_9ACTN</name>
<dbReference type="AlphaFoldDB" id="A0A4U3M7L8"/>
<sequence length="314" mass="34138">MSLPERVIDGVVARDGEAVLDRLTQAWLLSFSSPHTRSAYGSDLAQWLAFCERHEIHPLRAVRVHGDAFARWLEPVSPRTLARKLSAISSWYAYATDEGVLESNPFTRVRRPKVERFQSETVGLTEDEARALVAAADATKGPTALRTAAFIRLMIELGPRVSEALSATVDDLGHQRGHRTLKIVGKGQKTRVRNLPPATAAALDAYLDDRARLAGVAREKLTGPLFATAGGRALDRADAYRLVVKVAKAAGLESKVTPHALRHTFATVASDRGASVKQLQQALGHSSSSTTDIYIHTRDNLERDPSQIVAAVIG</sequence>
<feature type="domain" description="Tyr recombinase" evidence="5">
    <location>
        <begin position="119"/>
        <end position="307"/>
    </location>
</feature>
<gene>
    <name evidence="7" type="ORF">FDA94_30600</name>
</gene>
<dbReference type="Gene3D" id="1.10.443.10">
    <property type="entry name" value="Intergrase catalytic core"/>
    <property type="match status" value="1"/>
</dbReference>
<evidence type="ECO:0000259" key="6">
    <source>
        <dbReference type="PROSITE" id="PS51900"/>
    </source>
</evidence>
<dbReference type="Pfam" id="PF02899">
    <property type="entry name" value="Phage_int_SAM_1"/>
    <property type="match status" value="1"/>
</dbReference>
<reference evidence="7 8" key="1">
    <citation type="submission" date="2019-04" db="EMBL/GenBank/DDBJ databases">
        <title>Herbidospora sp. NEAU-GS14.nov., a novel actinomycete isolated from soil.</title>
        <authorList>
            <person name="Han L."/>
        </authorList>
    </citation>
    <scope>NUCLEOTIDE SEQUENCE [LARGE SCALE GENOMIC DNA]</scope>
    <source>
        <strain evidence="7 8">NEAU-GS14</strain>
    </source>
</reference>
<dbReference type="SUPFAM" id="SSF56349">
    <property type="entry name" value="DNA breaking-rejoining enzymes"/>
    <property type="match status" value="1"/>
</dbReference>
<dbReference type="InterPro" id="IPR050090">
    <property type="entry name" value="Tyrosine_recombinase_XerCD"/>
</dbReference>
<evidence type="ECO:0000256" key="4">
    <source>
        <dbReference type="PROSITE-ProRule" id="PRU01248"/>
    </source>
</evidence>
<evidence type="ECO:0000313" key="8">
    <source>
        <dbReference type="Proteomes" id="UP000308705"/>
    </source>
</evidence>
<evidence type="ECO:0000256" key="3">
    <source>
        <dbReference type="ARBA" id="ARBA00023172"/>
    </source>
</evidence>
<evidence type="ECO:0000256" key="2">
    <source>
        <dbReference type="ARBA" id="ARBA00023125"/>
    </source>
</evidence>
<feature type="domain" description="Core-binding (CB)" evidence="6">
    <location>
        <begin position="18"/>
        <end position="96"/>
    </location>
</feature>
<dbReference type="InterPro" id="IPR013762">
    <property type="entry name" value="Integrase-like_cat_sf"/>
</dbReference>
<dbReference type="Proteomes" id="UP000308705">
    <property type="component" value="Unassembled WGS sequence"/>
</dbReference>
<organism evidence="7 8">
    <name type="scientific">Herbidospora galbida</name>
    <dbReference type="NCBI Taxonomy" id="2575442"/>
    <lineage>
        <taxon>Bacteria</taxon>
        <taxon>Bacillati</taxon>
        <taxon>Actinomycetota</taxon>
        <taxon>Actinomycetes</taxon>
        <taxon>Streptosporangiales</taxon>
        <taxon>Streptosporangiaceae</taxon>
        <taxon>Herbidospora</taxon>
    </lineage>
</organism>
<dbReference type="OrthoDB" id="4137935at2"/>